<organism evidence="5 6">
    <name type="scientific">Microbotryum silenes-dioicae</name>
    <dbReference type="NCBI Taxonomy" id="796604"/>
    <lineage>
        <taxon>Eukaryota</taxon>
        <taxon>Fungi</taxon>
        <taxon>Dikarya</taxon>
        <taxon>Basidiomycota</taxon>
        <taxon>Pucciniomycotina</taxon>
        <taxon>Microbotryomycetes</taxon>
        <taxon>Microbotryales</taxon>
        <taxon>Microbotryaceae</taxon>
        <taxon>Microbotryum</taxon>
    </lineage>
</organism>
<dbReference type="EMBL" id="FQNC01000083">
    <property type="protein sequence ID" value="SGZ21615.1"/>
    <property type="molecule type" value="Genomic_DNA"/>
</dbReference>
<feature type="region of interest" description="Disordered" evidence="3">
    <location>
        <begin position="190"/>
        <end position="211"/>
    </location>
</feature>
<sequence length="211" mass="23151">MTLTSKPVSIPPYLPTQHDYKPTHPSLFKVNFAGEHGDFSSSLSTVRAFTKGETICAIENTLPGTKAYSSVQVLPDPPIPGQDLDALRHIELNSDLLFVNHSCDPNVAFDLNKSGDWKVLALKDLTQGEIMNFAYFSTEWDMDQPFHCLCGASQCLGIITGAKEIAPEILSRFFINDHILAMKKQQTSPTSSLKASNSTTAESVPTYEVEA</sequence>
<dbReference type="PANTHER" id="PTHR12350">
    <property type="entry name" value="HISTONE-LYSINE N-METHYLTRANSFERASE-RELATED"/>
    <property type="match status" value="1"/>
</dbReference>
<dbReference type="PROSITE" id="PS50868">
    <property type="entry name" value="POST_SET"/>
    <property type="match status" value="1"/>
</dbReference>
<feature type="compositionally biased region" description="Polar residues" evidence="3">
    <location>
        <begin position="190"/>
        <end position="203"/>
    </location>
</feature>
<evidence type="ECO:0000259" key="4">
    <source>
        <dbReference type="PROSITE" id="PS50868"/>
    </source>
</evidence>
<dbReference type="InterPro" id="IPR046341">
    <property type="entry name" value="SET_dom_sf"/>
</dbReference>
<keyword evidence="1" id="KW-0489">Methyltransferase</keyword>
<proteinExistence type="predicted"/>
<dbReference type="InterPro" id="IPR003616">
    <property type="entry name" value="Post-SET_dom"/>
</dbReference>
<evidence type="ECO:0000256" key="1">
    <source>
        <dbReference type="ARBA" id="ARBA00022603"/>
    </source>
</evidence>
<dbReference type="InterPro" id="IPR053201">
    <property type="entry name" value="Flavunoidine_N-MTase"/>
</dbReference>
<dbReference type="GO" id="GO:0008168">
    <property type="term" value="F:methyltransferase activity"/>
    <property type="evidence" value="ECO:0007669"/>
    <property type="project" value="UniProtKB-KW"/>
</dbReference>
<gene>
    <name evidence="5" type="primary">BQ5605_C021g09389</name>
    <name evidence="5" type="ORF">BQ5605_C021G09389</name>
</gene>
<reference evidence="5 6" key="1">
    <citation type="submission" date="2016-11" db="EMBL/GenBank/DDBJ databases">
        <authorList>
            <person name="Jaros S."/>
            <person name="Januszkiewicz K."/>
            <person name="Wedrychowicz H."/>
        </authorList>
    </citation>
    <scope>NUCLEOTIDE SEQUENCE [LARGE SCALE GENOMIC DNA]</scope>
</reference>
<dbReference type="AlphaFoldDB" id="A0A2X0MN32"/>
<feature type="domain" description="Post-SET" evidence="4">
    <location>
        <begin position="144"/>
        <end position="160"/>
    </location>
</feature>
<evidence type="ECO:0000256" key="2">
    <source>
        <dbReference type="ARBA" id="ARBA00022679"/>
    </source>
</evidence>
<evidence type="ECO:0000256" key="3">
    <source>
        <dbReference type="SAM" id="MobiDB-lite"/>
    </source>
</evidence>
<keyword evidence="6" id="KW-1185">Reference proteome</keyword>
<keyword evidence="2" id="KW-0808">Transferase</keyword>
<name>A0A2X0MN32_9BASI</name>
<dbReference type="Gene3D" id="2.170.270.10">
    <property type="entry name" value="SET domain"/>
    <property type="match status" value="1"/>
</dbReference>
<evidence type="ECO:0000313" key="6">
    <source>
        <dbReference type="Proteomes" id="UP000249464"/>
    </source>
</evidence>
<dbReference type="GO" id="GO:0032259">
    <property type="term" value="P:methylation"/>
    <property type="evidence" value="ECO:0007669"/>
    <property type="project" value="UniProtKB-KW"/>
</dbReference>
<dbReference type="Proteomes" id="UP000249464">
    <property type="component" value="Unassembled WGS sequence"/>
</dbReference>
<dbReference type="PANTHER" id="PTHR12350:SF19">
    <property type="entry name" value="SET DOMAIN-CONTAINING PROTEIN"/>
    <property type="match status" value="1"/>
</dbReference>
<evidence type="ECO:0000313" key="5">
    <source>
        <dbReference type="EMBL" id="SGZ21615.1"/>
    </source>
</evidence>
<accession>A0A2X0MN32</accession>
<protein>
    <submittedName>
        <fullName evidence="5">BQ5605_C021g09389 protein</fullName>
    </submittedName>
</protein>
<dbReference type="SUPFAM" id="SSF82199">
    <property type="entry name" value="SET domain"/>
    <property type="match status" value="1"/>
</dbReference>
<dbReference type="STRING" id="796604.A0A2X0MN32"/>